<dbReference type="RefSeq" id="WP_088254631.1">
    <property type="nucleotide sequence ID" value="NZ_NIDE01000004.1"/>
</dbReference>
<feature type="chain" id="PRO_5012736712" evidence="1">
    <location>
        <begin position="24"/>
        <end position="99"/>
    </location>
</feature>
<keyword evidence="3" id="KW-1185">Reference proteome</keyword>
<dbReference type="OrthoDB" id="291918at2"/>
<dbReference type="AlphaFoldDB" id="A0A225E2X1"/>
<comment type="caution">
    <text evidence="2">The sequence shown here is derived from an EMBL/GenBank/DDBJ whole genome shotgun (WGS) entry which is preliminary data.</text>
</comment>
<evidence type="ECO:0000313" key="2">
    <source>
        <dbReference type="EMBL" id="OWK43829.1"/>
    </source>
</evidence>
<proteinExistence type="predicted"/>
<feature type="signal peptide" evidence="1">
    <location>
        <begin position="1"/>
        <end position="23"/>
    </location>
</feature>
<organism evidence="2 3">
    <name type="scientific">Fimbriiglobus ruber</name>
    <dbReference type="NCBI Taxonomy" id="1908690"/>
    <lineage>
        <taxon>Bacteria</taxon>
        <taxon>Pseudomonadati</taxon>
        <taxon>Planctomycetota</taxon>
        <taxon>Planctomycetia</taxon>
        <taxon>Gemmatales</taxon>
        <taxon>Gemmataceae</taxon>
        <taxon>Fimbriiglobus</taxon>
    </lineage>
</organism>
<gene>
    <name evidence="2" type="ORF">FRUB_03428</name>
</gene>
<accession>A0A225E2X1</accession>
<protein>
    <submittedName>
        <fullName evidence="2">Uncharacterized protein</fullName>
    </submittedName>
</protein>
<dbReference type="EMBL" id="NIDE01000004">
    <property type="protein sequence ID" value="OWK43829.1"/>
    <property type="molecule type" value="Genomic_DNA"/>
</dbReference>
<evidence type="ECO:0000256" key="1">
    <source>
        <dbReference type="SAM" id="SignalP"/>
    </source>
</evidence>
<evidence type="ECO:0000313" key="3">
    <source>
        <dbReference type="Proteomes" id="UP000214646"/>
    </source>
</evidence>
<reference evidence="3" key="1">
    <citation type="submission" date="2017-06" db="EMBL/GenBank/DDBJ databases">
        <title>Genome analysis of Fimbriiglobus ruber SP5, the first member of the order Planctomycetales with confirmed chitinolytic capability.</title>
        <authorList>
            <person name="Ravin N.V."/>
            <person name="Rakitin A.L."/>
            <person name="Ivanova A.A."/>
            <person name="Beletsky A.V."/>
            <person name="Kulichevskaya I.S."/>
            <person name="Mardanov A.V."/>
            <person name="Dedysh S.N."/>
        </authorList>
    </citation>
    <scope>NUCLEOTIDE SEQUENCE [LARGE SCALE GENOMIC DNA]</scope>
    <source>
        <strain evidence="3">SP5</strain>
    </source>
</reference>
<name>A0A225E2X1_9BACT</name>
<sequence>MKKFILAVAVVAGICAAAQDASAFGLGPGPFYQGPGNPPQSWFRKQPVPAFQAAPWYLYWPYDSHFQTPSPLTGPYYAPPASGGLSNPYFPSTPYVPAR</sequence>
<keyword evidence="1" id="KW-0732">Signal</keyword>
<dbReference type="Proteomes" id="UP000214646">
    <property type="component" value="Unassembled WGS sequence"/>
</dbReference>